<gene>
    <name evidence="3" type="ORF">DF3PB_30007</name>
</gene>
<organism evidence="3">
    <name type="scientific">metagenome</name>
    <dbReference type="NCBI Taxonomy" id="256318"/>
    <lineage>
        <taxon>unclassified sequences</taxon>
        <taxon>metagenomes</taxon>
    </lineage>
</organism>
<dbReference type="Pfam" id="PF02494">
    <property type="entry name" value="HYR"/>
    <property type="match status" value="2"/>
</dbReference>
<keyword evidence="1" id="KW-0677">Repeat</keyword>
<name>A0A380TFX0_9ZZZZ</name>
<dbReference type="AlphaFoldDB" id="A0A380TFX0"/>
<dbReference type="PROSITE" id="PS50825">
    <property type="entry name" value="HYR"/>
    <property type="match status" value="1"/>
</dbReference>
<dbReference type="GO" id="GO:0051118">
    <property type="term" value="F:glucan endo-1,3-alpha-glucosidase activity"/>
    <property type="evidence" value="ECO:0007669"/>
    <property type="project" value="InterPro"/>
</dbReference>
<reference evidence="3" key="1">
    <citation type="submission" date="2018-07" db="EMBL/GenBank/DDBJ databases">
        <authorList>
            <person name="Quirk P.G."/>
            <person name="Krulwich T.A."/>
        </authorList>
    </citation>
    <scope>NUCLEOTIDE SEQUENCE</scope>
</reference>
<dbReference type="Pfam" id="PF03659">
    <property type="entry name" value="Glyco_hydro_71"/>
    <property type="match status" value="1"/>
</dbReference>
<evidence type="ECO:0000313" key="3">
    <source>
        <dbReference type="EMBL" id="SUS06554.1"/>
    </source>
</evidence>
<dbReference type="Gene3D" id="2.60.40.10">
    <property type="entry name" value="Immunoglobulins"/>
    <property type="match status" value="1"/>
</dbReference>
<dbReference type="InterPro" id="IPR005197">
    <property type="entry name" value="Glyco_hydro_71"/>
</dbReference>
<evidence type="ECO:0000259" key="2">
    <source>
        <dbReference type="PROSITE" id="PS50825"/>
    </source>
</evidence>
<protein>
    <recommendedName>
        <fullName evidence="2">HYR domain-containing protein</fullName>
    </recommendedName>
</protein>
<dbReference type="PANTHER" id="PTHR24273">
    <property type="entry name" value="FI04643P-RELATED"/>
    <property type="match status" value="1"/>
</dbReference>
<dbReference type="InterPro" id="IPR003410">
    <property type="entry name" value="HYR_dom"/>
</dbReference>
<evidence type="ECO:0000256" key="1">
    <source>
        <dbReference type="ARBA" id="ARBA00022737"/>
    </source>
</evidence>
<dbReference type="EMBL" id="UIDG01000223">
    <property type="protein sequence ID" value="SUS06554.1"/>
    <property type="molecule type" value="Genomic_DNA"/>
</dbReference>
<proteinExistence type="predicted"/>
<feature type="domain" description="HYR" evidence="2">
    <location>
        <begin position="910"/>
        <end position="990"/>
    </location>
</feature>
<sequence length="1099" mass="115594">MKIRHVLFSLCFALAAVSRLWAITFVGAGASSAVEANGANPTPGLPAGIVEGDTLMIVMSIRSDGVSAVNIPGYTQQWSMKATNGRNLRVFTKVADTGEAAPAISIVGRSAGQTAAAVVVAYRGVDPVSPIDTVATEWLSGGGVSTLGPIPAPQPNYQDGAFIFIGGRNSFWTSVSSLSGNGLTWANAAAVSASIGNSLGFVVTHAFYSGLPPVMTSKSYTVTGGSLTLGSGKAFVLRAVGAAYVPMLTPSTFSAPPQTAINVAIDRTPGNPTDWVGLFQVGSKSQYPASWSYLNGTQTPPAAGLTSATLPFTLPDRPTNYEFRFFVNGGTTPVVTTPRVLVQSPTMPPPPAAPLPFDPLSYETYNSQVRKVVVHHHAYTMKGGPSVQNLDGFDPAEWWNDALTDGFNQVGGAACDGGGVRSRPYPLPILSGVFGQNRWATEFQDYKNAGVDFVFLNGQPASGSGGTSGDRMEEALNLAATLGGIKVAMNIDFAGVTSPNQPSVTAVAAAAWAKDHVFNKPAYMKDPVSGRYYVGAFLTSSYLVQWYKDFVNACEAQGTPVAFVPSSNYNRTTTLADYQDLGPDKFSGYGAWAGRSLNSDFTGEANAAWNNGQRTYIWPVAPADFRVYKGSYVWDESNGPRQFINQWTRAVAYKTPADPLWVQHSTGTDQLEGTATWPTTGANYLWMDLSTWFMHALKMGSYPTIVRDGLMYCHRTQHHTLRGHSDRHSWTYPWNGITPESNIYAIAFPTEDSTVEISLGSHTASFPVPGGVMSVVSLPFAADESGAPVFRMLRHGAPVVEITSKFPIVTSIPFTDPEYKGGSSLRPGTFDDTSAPFLTLPANLTLEATGPDGAVAMFAASAHDFVDGDVPVTLSPASGSVFPLGVTTVTASASDALGYVATGSFTVTVRDTMAPTLTLPANIVAEATSAAGGTVDFTASASDIVSGPVAVSFSQASGSVFPLGITTVTASATDAAGNTSTGTFTVTVRDTTAPLIGSLSASPASLWPPNHKMVAVALAISVTDLADQYPDAHIVSVVCNETTDASDWQITGPLSLQLRAERDGAGSDRVYTITVEARDAAGNIATRDVTVTVPHDQSH</sequence>
<dbReference type="InterPro" id="IPR013783">
    <property type="entry name" value="Ig-like_fold"/>
</dbReference>
<accession>A0A380TFX0</accession>
<dbReference type="PANTHER" id="PTHR24273:SF32">
    <property type="entry name" value="HYALIN"/>
    <property type="match status" value="1"/>
</dbReference>